<protein>
    <submittedName>
        <fullName evidence="1">Uncharacterized protein</fullName>
    </submittedName>
</protein>
<proteinExistence type="predicted"/>
<accession>A0A8H2HIC8</accession>
<reference evidence="1 2" key="1">
    <citation type="submission" date="2019-03" db="EMBL/GenBank/DDBJ databases">
        <title>Nematode-trapping fungi genome.</title>
        <authorList>
            <person name="Vidal-Diez De Ulzurrun G."/>
        </authorList>
    </citation>
    <scope>NUCLEOTIDE SEQUENCE [LARGE SCALE GENOMIC DNA]</scope>
    <source>
        <strain evidence="1 2">TWF154</strain>
    </source>
</reference>
<comment type="caution">
    <text evidence="1">The sequence shown here is derived from an EMBL/GenBank/DDBJ whole genome shotgun (WGS) entry which is preliminary data.</text>
</comment>
<dbReference type="AlphaFoldDB" id="A0A8H2HIC8"/>
<evidence type="ECO:0000313" key="1">
    <source>
        <dbReference type="EMBL" id="TGJ62430.1"/>
    </source>
</evidence>
<organism evidence="1 2">
    <name type="scientific">Orbilia oligospora</name>
    <name type="common">Nematode-trapping fungus</name>
    <name type="synonym">Arthrobotrys oligospora</name>
    <dbReference type="NCBI Taxonomy" id="2813651"/>
    <lineage>
        <taxon>Eukaryota</taxon>
        <taxon>Fungi</taxon>
        <taxon>Dikarya</taxon>
        <taxon>Ascomycota</taxon>
        <taxon>Pezizomycotina</taxon>
        <taxon>Orbiliomycetes</taxon>
        <taxon>Orbiliales</taxon>
        <taxon>Orbiliaceae</taxon>
        <taxon>Orbilia</taxon>
    </lineage>
</organism>
<evidence type="ECO:0000313" key="2">
    <source>
        <dbReference type="Proteomes" id="UP000297595"/>
    </source>
</evidence>
<dbReference type="EMBL" id="SOZJ01000010">
    <property type="protein sequence ID" value="TGJ62430.1"/>
    <property type="molecule type" value="Genomic_DNA"/>
</dbReference>
<dbReference type="Proteomes" id="UP000297595">
    <property type="component" value="Unassembled WGS sequence"/>
</dbReference>
<gene>
    <name evidence="1" type="ORF">EYR41_002410</name>
</gene>
<name>A0A8H2HIC8_ORBOL</name>
<sequence length="55" mass="6135">MLKAEDEAQCLERVSKSWVTVEKLYGASSRQLRRICIKTGRSDEGLLAGHSQSVL</sequence>